<keyword evidence="1" id="KW-0472">Membrane</keyword>
<keyword evidence="1" id="KW-0812">Transmembrane</keyword>
<reference evidence="2 3" key="1">
    <citation type="submission" date="2024-01" db="EMBL/GenBank/DDBJ databases">
        <title>Genome assemblies of Stephania.</title>
        <authorList>
            <person name="Yang L."/>
        </authorList>
    </citation>
    <scope>NUCLEOTIDE SEQUENCE [LARGE SCALE GENOMIC DNA]</scope>
    <source>
        <strain evidence="2">YNDBR</strain>
        <tissue evidence="2">Leaf</tissue>
    </source>
</reference>
<dbReference type="EMBL" id="JBBNAF010000008">
    <property type="protein sequence ID" value="KAK9120416.1"/>
    <property type="molecule type" value="Genomic_DNA"/>
</dbReference>
<evidence type="ECO:0000313" key="3">
    <source>
        <dbReference type="Proteomes" id="UP001420932"/>
    </source>
</evidence>
<protein>
    <submittedName>
        <fullName evidence="2">Uncharacterized protein</fullName>
    </submittedName>
</protein>
<comment type="caution">
    <text evidence="2">The sequence shown here is derived from an EMBL/GenBank/DDBJ whole genome shotgun (WGS) entry which is preliminary data.</text>
</comment>
<sequence length="151" mass="17765">MNFRSLDELWAFYMSQHSKPSTRRWHFAGTLTALLILIFSIIFAWWVVFVPIFGYGLAWYSHFFVEGNVPATFGHQIWSLLCDFKMFGLMLTGRMDREIKRLGKRPVLQDYRPCEEYESKPYAVLEAPAEAVDEVEDLSEENRKNVRENTT</sequence>
<evidence type="ECO:0000256" key="1">
    <source>
        <dbReference type="SAM" id="Phobius"/>
    </source>
</evidence>
<feature type="transmembrane region" description="Helical" evidence="1">
    <location>
        <begin position="27"/>
        <end position="53"/>
    </location>
</feature>
<organism evidence="2 3">
    <name type="scientific">Stephania yunnanensis</name>
    <dbReference type="NCBI Taxonomy" id="152371"/>
    <lineage>
        <taxon>Eukaryota</taxon>
        <taxon>Viridiplantae</taxon>
        <taxon>Streptophyta</taxon>
        <taxon>Embryophyta</taxon>
        <taxon>Tracheophyta</taxon>
        <taxon>Spermatophyta</taxon>
        <taxon>Magnoliopsida</taxon>
        <taxon>Ranunculales</taxon>
        <taxon>Menispermaceae</taxon>
        <taxon>Menispermoideae</taxon>
        <taxon>Cissampelideae</taxon>
        <taxon>Stephania</taxon>
    </lineage>
</organism>
<dbReference type="Proteomes" id="UP001420932">
    <property type="component" value="Unassembled WGS sequence"/>
</dbReference>
<feature type="transmembrane region" description="Helical" evidence="1">
    <location>
        <begin position="73"/>
        <end position="92"/>
    </location>
</feature>
<dbReference type="PANTHER" id="PTHR34205">
    <property type="entry name" value="TRANSMEMBRANE PROTEIN"/>
    <property type="match status" value="1"/>
</dbReference>
<dbReference type="PANTHER" id="PTHR34205:SF2">
    <property type="entry name" value="DUF962 DOMAIN-CONTAINING PROTEIN"/>
    <property type="match status" value="1"/>
</dbReference>
<dbReference type="InterPro" id="IPR009305">
    <property type="entry name" value="Mpo1-like"/>
</dbReference>
<accession>A0AAP0NXZ5</accession>
<keyword evidence="1" id="KW-1133">Transmembrane helix</keyword>
<name>A0AAP0NXZ5_9MAGN</name>
<gene>
    <name evidence="2" type="ORF">Syun_018033</name>
</gene>
<proteinExistence type="predicted"/>
<dbReference type="AlphaFoldDB" id="A0AAP0NXZ5"/>
<dbReference type="Pfam" id="PF06127">
    <property type="entry name" value="Mpo1-like"/>
    <property type="match status" value="1"/>
</dbReference>
<evidence type="ECO:0000313" key="2">
    <source>
        <dbReference type="EMBL" id="KAK9120416.1"/>
    </source>
</evidence>
<keyword evidence="3" id="KW-1185">Reference proteome</keyword>